<gene>
    <name evidence="1" type="ORF">LARSCL_LOCUS14180</name>
</gene>
<keyword evidence="2" id="KW-1185">Reference proteome</keyword>
<name>A0AAV2AQT2_9ARAC</name>
<evidence type="ECO:0000313" key="1">
    <source>
        <dbReference type="EMBL" id="CAL1286316.1"/>
    </source>
</evidence>
<dbReference type="EMBL" id="CAXIEN010000201">
    <property type="protein sequence ID" value="CAL1286316.1"/>
    <property type="molecule type" value="Genomic_DNA"/>
</dbReference>
<proteinExistence type="predicted"/>
<organism evidence="1 2">
    <name type="scientific">Larinioides sclopetarius</name>
    <dbReference type="NCBI Taxonomy" id="280406"/>
    <lineage>
        <taxon>Eukaryota</taxon>
        <taxon>Metazoa</taxon>
        <taxon>Ecdysozoa</taxon>
        <taxon>Arthropoda</taxon>
        <taxon>Chelicerata</taxon>
        <taxon>Arachnida</taxon>
        <taxon>Araneae</taxon>
        <taxon>Araneomorphae</taxon>
        <taxon>Entelegynae</taxon>
        <taxon>Araneoidea</taxon>
        <taxon>Araneidae</taxon>
        <taxon>Larinioides</taxon>
    </lineage>
</organism>
<dbReference type="Proteomes" id="UP001497382">
    <property type="component" value="Unassembled WGS sequence"/>
</dbReference>
<reference evidence="1 2" key="1">
    <citation type="submission" date="2024-04" db="EMBL/GenBank/DDBJ databases">
        <authorList>
            <person name="Rising A."/>
            <person name="Reimegard J."/>
            <person name="Sonavane S."/>
            <person name="Akerstrom W."/>
            <person name="Nylinder S."/>
            <person name="Hedman E."/>
            <person name="Kallberg Y."/>
        </authorList>
    </citation>
    <scope>NUCLEOTIDE SEQUENCE [LARGE SCALE GENOMIC DNA]</scope>
</reference>
<sequence>MVLKSVGHPSLSCTVNVFKSSGKFFNSIQFWVAGLFSLQNFCWFL</sequence>
<comment type="caution">
    <text evidence="1">The sequence shown here is derived from an EMBL/GenBank/DDBJ whole genome shotgun (WGS) entry which is preliminary data.</text>
</comment>
<dbReference type="AlphaFoldDB" id="A0AAV2AQT2"/>
<evidence type="ECO:0000313" key="2">
    <source>
        <dbReference type="Proteomes" id="UP001497382"/>
    </source>
</evidence>
<accession>A0AAV2AQT2</accession>
<protein>
    <submittedName>
        <fullName evidence="1">Uncharacterized protein</fullName>
    </submittedName>
</protein>